<keyword evidence="14" id="KW-0067">ATP-binding</keyword>
<reference evidence="15" key="1">
    <citation type="journal article" date="2019" name="Int. J. Syst. Evol. Microbiol.">
        <title>The Global Catalogue of Microorganisms (GCM) 10K type strain sequencing project: providing services to taxonomists for standard genome sequencing and annotation.</title>
        <authorList>
            <consortium name="The Broad Institute Genomics Platform"/>
            <consortium name="The Broad Institute Genome Sequencing Center for Infectious Disease"/>
            <person name="Wu L."/>
            <person name="Ma J."/>
        </authorList>
    </citation>
    <scope>NUCLEOTIDE SEQUENCE [LARGE SCALE GENOMIC DNA]</scope>
    <source>
        <strain evidence="15">CGMCC 4.1467</strain>
    </source>
</reference>
<comment type="caution">
    <text evidence="14">The sequence shown here is derived from an EMBL/GenBank/DDBJ whole genome shotgun (WGS) entry which is preliminary data.</text>
</comment>
<dbReference type="Proteomes" id="UP001596472">
    <property type="component" value="Unassembled WGS sequence"/>
</dbReference>
<accession>A0ABW2L5Z4</accession>
<dbReference type="CDD" id="cd00075">
    <property type="entry name" value="HATPase"/>
    <property type="match status" value="1"/>
</dbReference>
<comment type="catalytic activity">
    <reaction evidence="1">
        <text>ATP + protein L-histidine = ADP + protein N-phospho-L-histidine.</text>
        <dbReference type="EC" id="2.7.13.3"/>
    </reaction>
</comment>
<evidence type="ECO:0000256" key="6">
    <source>
        <dbReference type="ARBA" id="ARBA00022692"/>
    </source>
</evidence>
<dbReference type="GO" id="GO:0005524">
    <property type="term" value="F:ATP binding"/>
    <property type="evidence" value="ECO:0007669"/>
    <property type="project" value="UniProtKB-KW"/>
</dbReference>
<feature type="domain" description="HAMP" evidence="13">
    <location>
        <begin position="197"/>
        <end position="250"/>
    </location>
</feature>
<organism evidence="14 15">
    <name type="scientific">Haloferula chungangensis</name>
    <dbReference type="NCBI Taxonomy" id="1048331"/>
    <lineage>
        <taxon>Bacteria</taxon>
        <taxon>Pseudomonadati</taxon>
        <taxon>Verrucomicrobiota</taxon>
        <taxon>Verrucomicrobiia</taxon>
        <taxon>Verrucomicrobiales</taxon>
        <taxon>Verrucomicrobiaceae</taxon>
        <taxon>Haloferula</taxon>
    </lineage>
</organism>
<evidence type="ECO:0000256" key="7">
    <source>
        <dbReference type="ARBA" id="ARBA00022777"/>
    </source>
</evidence>
<protein>
    <recommendedName>
        <fullName evidence="3">histidine kinase</fullName>
        <ecNumber evidence="3">2.7.13.3</ecNumber>
    </recommendedName>
</protein>
<keyword evidence="6 11" id="KW-0812">Transmembrane</keyword>
<evidence type="ECO:0000256" key="11">
    <source>
        <dbReference type="SAM" id="Phobius"/>
    </source>
</evidence>
<dbReference type="Gene3D" id="1.10.287.130">
    <property type="match status" value="1"/>
</dbReference>
<dbReference type="CDD" id="cd00082">
    <property type="entry name" value="HisKA"/>
    <property type="match status" value="1"/>
</dbReference>
<evidence type="ECO:0000256" key="1">
    <source>
        <dbReference type="ARBA" id="ARBA00000085"/>
    </source>
</evidence>
<dbReference type="PANTHER" id="PTHR45436:SF5">
    <property type="entry name" value="SENSOR HISTIDINE KINASE TRCS"/>
    <property type="match status" value="1"/>
</dbReference>
<dbReference type="SMART" id="SM00304">
    <property type="entry name" value="HAMP"/>
    <property type="match status" value="1"/>
</dbReference>
<dbReference type="SUPFAM" id="SSF158472">
    <property type="entry name" value="HAMP domain-like"/>
    <property type="match status" value="1"/>
</dbReference>
<evidence type="ECO:0000256" key="4">
    <source>
        <dbReference type="ARBA" id="ARBA00022553"/>
    </source>
</evidence>
<evidence type="ECO:0000259" key="13">
    <source>
        <dbReference type="PROSITE" id="PS50885"/>
    </source>
</evidence>
<dbReference type="InterPro" id="IPR003661">
    <property type="entry name" value="HisK_dim/P_dom"/>
</dbReference>
<dbReference type="SUPFAM" id="SSF55874">
    <property type="entry name" value="ATPase domain of HSP90 chaperone/DNA topoisomerase II/histidine kinase"/>
    <property type="match status" value="1"/>
</dbReference>
<evidence type="ECO:0000313" key="14">
    <source>
        <dbReference type="EMBL" id="MFC7336935.1"/>
    </source>
</evidence>
<dbReference type="InterPro" id="IPR050428">
    <property type="entry name" value="TCS_sensor_his_kinase"/>
</dbReference>
<dbReference type="RefSeq" id="WP_379710776.1">
    <property type="nucleotide sequence ID" value="NZ_JBHTBS010000003.1"/>
</dbReference>
<dbReference type="Pfam" id="PF02518">
    <property type="entry name" value="HATPase_c"/>
    <property type="match status" value="1"/>
</dbReference>
<dbReference type="Gene3D" id="3.30.565.10">
    <property type="entry name" value="Histidine kinase-like ATPase, C-terminal domain"/>
    <property type="match status" value="1"/>
</dbReference>
<dbReference type="PANTHER" id="PTHR45436">
    <property type="entry name" value="SENSOR HISTIDINE KINASE YKOH"/>
    <property type="match status" value="1"/>
</dbReference>
<keyword evidence="7" id="KW-0418">Kinase</keyword>
<proteinExistence type="predicted"/>
<evidence type="ECO:0000256" key="2">
    <source>
        <dbReference type="ARBA" id="ARBA00004370"/>
    </source>
</evidence>
<feature type="transmembrane region" description="Helical" evidence="11">
    <location>
        <begin position="12"/>
        <end position="35"/>
    </location>
</feature>
<dbReference type="InterPro" id="IPR036097">
    <property type="entry name" value="HisK_dim/P_sf"/>
</dbReference>
<dbReference type="PROSITE" id="PS50109">
    <property type="entry name" value="HIS_KIN"/>
    <property type="match status" value="1"/>
</dbReference>
<evidence type="ECO:0000259" key="12">
    <source>
        <dbReference type="PROSITE" id="PS50109"/>
    </source>
</evidence>
<evidence type="ECO:0000256" key="8">
    <source>
        <dbReference type="ARBA" id="ARBA00022989"/>
    </source>
</evidence>
<dbReference type="InterPro" id="IPR036890">
    <property type="entry name" value="HATPase_C_sf"/>
</dbReference>
<dbReference type="InterPro" id="IPR004358">
    <property type="entry name" value="Sig_transdc_His_kin-like_C"/>
</dbReference>
<keyword evidence="9" id="KW-0902">Two-component regulatory system</keyword>
<keyword evidence="8 11" id="KW-1133">Transmembrane helix</keyword>
<keyword evidence="4" id="KW-0597">Phosphoprotein</keyword>
<feature type="transmembrane region" description="Helical" evidence="11">
    <location>
        <begin position="175"/>
        <end position="196"/>
    </location>
</feature>
<keyword evidence="10 11" id="KW-0472">Membrane</keyword>
<dbReference type="Pfam" id="PF00512">
    <property type="entry name" value="HisKA"/>
    <property type="match status" value="1"/>
</dbReference>
<gene>
    <name evidence="14" type="ORF">ACFQY0_07080</name>
</gene>
<dbReference type="Pfam" id="PF00672">
    <property type="entry name" value="HAMP"/>
    <property type="match status" value="1"/>
</dbReference>
<keyword evidence="15" id="KW-1185">Reference proteome</keyword>
<dbReference type="SMART" id="SM00387">
    <property type="entry name" value="HATPase_c"/>
    <property type="match status" value="1"/>
</dbReference>
<evidence type="ECO:0000256" key="9">
    <source>
        <dbReference type="ARBA" id="ARBA00023012"/>
    </source>
</evidence>
<evidence type="ECO:0000313" key="15">
    <source>
        <dbReference type="Proteomes" id="UP001596472"/>
    </source>
</evidence>
<keyword evidence="14" id="KW-0547">Nucleotide-binding</keyword>
<dbReference type="InterPro" id="IPR003594">
    <property type="entry name" value="HATPase_dom"/>
</dbReference>
<dbReference type="InterPro" id="IPR005467">
    <property type="entry name" value="His_kinase_dom"/>
</dbReference>
<dbReference type="PRINTS" id="PR00344">
    <property type="entry name" value="BCTRLSENSOR"/>
</dbReference>
<evidence type="ECO:0000256" key="3">
    <source>
        <dbReference type="ARBA" id="ARBA00012438"/>
    </source>
</evidence>
<dbReference type="Gene3D" id="6.10.340.10">
    <property type="match status" value="1"/>
</dbReference>
<dbReference type="InterPro" id="IPR003660">
    <property type="entry name" value="HAMP_dom"/>
</dbReference>
<keyword evidence="5" id="KW-0808">Transferase</keyword>
<comment type="subcellular location">
    <subcellularLocation>
        <location evidence="2">Membrane</location>
    </subcellularLocation>
</comment>
<evidence type="ECO:0000256" key="10">
    <source>
        <dbReference type="ARBA" id="ARBA00023136"/>
    </source>
</evidence>
<dbReference type="SMART" id="SM00388">
    <property type="entry name" value="HisKA"/>
    <property type="match status" value="1"/>
</dbReference>
<sequence length="487" mass="53709">MKLPVHSLRWRLQLWHALISLALIVAVGLLAYRLAAGERFGQIERQLVDFERSFMRHGAFAERKGEDAPPTRDEFRTALASFPARAASIPQFRHLLEKDSTQAYIAYWSSEGEPIYLSNNVPADLTLPKASAEGNFTPTRRRNFQEVVRRHPAGFTVLVGRDIEEDLATLRQFRLLLSLGGGAIFLASLAGGWWLAGRALKPIGAISHTASRIAEGQLDERIAIRDSDSELDQLAHVLNGTFDRLAEAIERQVRFTADASHELRTPLTIILSETQRSLKSEREPAQYREFLEHCRTAALRMRGIVDSLLELARHDTGKPGETTHCDLAELARQTASRMAPLAADRGSEIHLELTPTPVSAPAELIDSLLQNLVSNALSHPPEGTPVTLCTRPEGESAVLEIHDAGPGIPPEHLPHLFERFYRADPARSQQSSHNGLGLAIVRSIASSIDGRMEAESSAAHGTTFRLTLPLAMSGHHEADDRSEASPR</sequence>
<evidence type="ECO:0000256" key="5">
    <source>
        <dbReference type="ARBA" id="ARBA00022679"/>
    </source>
</evidence>
<name>A0ABW2L5Z4_9BACT</name>
<dbReference type="SUPFAM" id="SSF47384">
    <property type="entry name" value="Homodimeric domain of signal transducing histidine kinase"/>
    <property type="match status" value="1"/>
</dbReference>
<dbReference type="PROSITE" id="PS50885">
    <property type="entry name" value="HAMP"/>
    <property type="match status" value="1"/>
</dbReference>
<dbReference type="EC" id="2.7.13.3" evidence="3"/>
<dbReference type="EMBL" id="JBHTBS010000003">
    <property type="protein sequence ID" value="MFC7336935.1"/>
    <property type="molecule type" value="Genomic_DNA"/>
</dbReference>
<feature type="domain" description="Histidine kinase" evidence="12">
    <location>
        <begin position="258"/>
        <end position="472"/>
    </location>
</feature>
<dbReference type="CDD" id="cd06225">
    <property type="entry name" value="HAMP"/>
    <property type="match status" value="1"/>
</dbReference>